<dbReference type="GO" id="GO:0006772">
    <property type="term" value="P:thiamine metabolic process"/>
    <property type="evidence" value="ECO:0007669"/>
    <property type="project" value="UniProtKB-ARBA"/>
</dbReference>
<feature type="domain" description="Thiaminase-2/PQQC" evidence="1">
    <location>
        <begin position="16"/>
        <end position="201"/>
    </location>
</feature>
<evidence type="ECO:0000259" key="1">
    <source>
        <dbReference type="Pfam" id="PF03070"/>
    </source>
</evidence>
<dbReference type="Pfam" id="PF03070">
    <property type="entry name" value="TENA_THI-4"/>
    <property type="match status" value="1"/>
</dbReference>
<dbReference type="EMBL" id="CP099423">
    <property type="protein sequence ID" value="USW54348.1"/>
    <property type="molecule type" value="Genomic_DNA"/>
</dbReference>
<dbReference type="PANTHER" id="PTHR41813">
    <property type="entry name" value="REGULATOR PAB1642, PUTATIVE (AFU_ORTHOLOGUE AFUA_3G11955)-RELATED"/>
    <property type="match status" value="1"/>
</dbReference>
<dbReference type="AlphaFoldDB" id="A0A9Q9EME1"/>
<organism evidence="2 3">
    <name type="scientific">Septoria linicola</name>
    <dbReference type="NCBI Taxonomy" id="215465"/>
    <lineage>
        <taxon>Eukaryota</taxon>
        <taxon>Fungi</taxon>
        <taxon>Dikarya</taxon>
        <taxon>Ascomycota</taxon>
        <taxon>Pezizomycotina</taxon>
        <taxon>Dothideomycetes</taxon>
        <taxon>Dothideomycetidae</taxon>
        <taxon>Mycosphaerellales</taxon>
        <taxon>Mycosphaerellaceae</taxon>
        <taxon>Septoria</taxon>
    </lineage>
</organism>
<dbReference type="PANTHER" id="PTHR41813:SF2">
    <property type="entry name" value="REGULATOR PAB1642, PUTATIVE (AFU_ORTHOLOGUE AFUA_3G11955)-RELATED"/>
    <property type="match status" value="1"/>
</dbReference>
<reference evidence="2" key="1">
    <citation type="submission" date="2022-06" db="EMBL/GenBank/DDBJ databases">
        <title>Complete genome sequences of two strains of the flax pathogen Septoria linicola.</title>
        <authorList>
            <person name="Lapalu N."/>
            <person name="Simon A."/>
            <person name="Demenou B."/>
            <person name="Paumier D."/>
            <person name="Guillot M.-P."/>
            <person name="Gout L."/>
            <person name="Valade R."/>
        </authorList>
    </citation>
    <scope>NUCLEOTIDE SEQUENCE</scope>
    <source>
        <strain evidence="2">SE15195</strain>
    </source>
</reference>
<dbReference type="CDD" id="cd19357">
    <property type="entry name" value="TenA_E_At3g16990-like"/>
    <property type="match status" value="1"/>
</dbReference>
<sequence>MPSLTSHLLKLDPAGLDKATQHPFLKAAATSSLPQAKLRHWLAQDRVYALSYVNFIGSLLAQLSVPTGSNRENSIEWRVADVLIDALDNIRREIRLFEQVAEDEGFKDEICDVECERATRCYQDLFAGSVAQGRPVIVGLVVLWATEECYLRSWKFAKEHLKFEGEGEADVMQKTFIPNWTSPEFEAFVRRLGGLVNKMCNEWGVEEGGWVWKECEAAWKQVVWVEGEFWPECQEAILAQ</sequence>
<dbReference type="Proteomes" id="UP001056384">
    <property type="component" value="Chromosome 6"/>
</dbReference>
<dbReference type="InterPro" id="IPR004305">
    <property type="entry name" value="Thiaminase-2/PQQC"/>
</dbReference>
<dbReference type="SUPFAM" id="SSF48613">
    <property type="entry name" value="Heme oxygenase-like"/>
    <property type="match status" value="1"/>
</dbReference>
<evidence type="ECO:0000313" key="2">
    <source>
        <dbReference type="EMBL" id="USW54348.1"/>
    </source>
</evidence>
<dbReference type="InterPro" id="IPR053261">
    <property type="entry name" value="Polyketide-peptide_reg"/>
</dbReference>
<dbReference type="Gene3D" id="1.20.910.10">
    <property type="entry name" value="Heme oxygenase-like"/>
    <property type="match status" value="1"/>
</dbReference>
<accession>A0A9Q9EME1</accession>
<evidence type="ECO:0000313" key="3">
    <source>
        <dbReference type="Proteomes" id="UP001056384"/>
    </source>
</evidence>
<name>A0A9Q9EME1_9PEZI</name>
<keyword evidence="3" id="KW-1185">Reference proteome</keyword>
<gene>
    <name evidence="2" type="ORF">Slin15195_G076670</name>
</gene>
<protein>
    <submittedName>
        <fullName evidence="2">Thiaminase-2/PQQC, hem oxygenase-like, multi-helical</fullName>
    </submittedName>
</protein>
<proteinExistence type="predicted"/>
<dbReference type="InterPro" id="IPR016084">
    <property type="entry name" value="Haem_Oase-like_multi-hlx"/>
</dbReference>